<dbReference type="Pfam" id="PF10419">
    <property type="entry name" value="TFIIIC_sub6"/>
    <property type="match status" value="1"/>
</dbReference>
<evidence type="ECO:0000259" key="2">
    <source>
        <dbReference type="Pfam" id="PF10419"/>
    </source>
</evidence>
<dbReference type="GO" id="GO:0006383">
    <property type="term" value="P:transcription by RNA polymerase III"/>
    <property type="evidence" value="ECO:0007669"/>
    <property type="project" value="InterPro"/>
</dbReference>
<organism evidence="3 4">
    <name type="scientific">Dillenia turbinata</name>
    <dbReference type="NCBI Taxonomy" id="194707"/>
    <lineage>
        <taxon>Eukaryota</taxon>
        <taxon>Viridiplantae</taxon>
        <taxon>Streptophyta</taxon>
        <taxon>Embryophyta</taxon>
        <taxon>Tracheophyta</taxon>
        <taxon>Spermatophyta</taxon>
        <taxon>Magnoliopsida</taxon>
        <taxon>eudicotyledons</taxon>
        <taxon>Gunneridae</taxon>
        <taxon>Pentapetalae</taxon>
        <taxon>Dilleniales</taxon>
        <taxon>Dilleniaceae</taxon>
        <taxon>Dillenia</taxon>
    </lineage>
</organism>
<dbReference type="InterPro" id="IPR019481">
    <property type="entry name" value="TFIIIC_triple_barrel"/>
</dbReference>
<dbReference type="EMBL" id="JBAMMX010000001">
    <property type="protein sequence ID" value="KAK6946739.1"/>
    <property type="molecule type" value="Genomic_DNA"/>
</dbReference>
<dbReference type="GO" id="GO:0000127">
    <property type="term" value="C:transcription factor TFIIIC complex"/>
    <property type="evidence" value="ECO:0007669"/>
    <property type="project" value="TreeGrafter"/>
</dbReference>
<evidence type="ECO:0000313" key="4">
    <source>
        <dbReference type="Proteomes" id="UP001370490"/>
    </source>
</evidence>
<dbReference type="AlphaFoldDB" id="A0AAN8ZM61"/>
<protein>
    <submittedName>
        <fullName evidence="3">Transcription factor TFIIIC, triple barrel domain</fullName>
    </submittedName>
</protein>
<reference evidence="3 4" key="1">
    <citation type="submission" date="2023-12" db="EMBL/GenBank/DDBJ databases">
        <title>A high-quality genome assembly for Dillenia turbinata (Dilleniales).</title>
        <authorList>
            <person name="Chanderbali A."/>
        </authorList>
    </citation>
    <scope>NUCLEOTIDE SEQUENCE [LARGE SCALE GENOMIC DNA]</scope>
    <source>
        <strain evidence="3">LSX21</strain>
        <tissue evidence="3">Leaf</tissue>
    </source>
</reference>
<keyword evidence="4" id="KW-1185">Reference proteome</keyword>
<proteinExistence type="predicted"/>
<dbReference type="PANTHER" id="PTHR21860">
    <property type="entry name" value="TRANSCRIPTION INITIATION FACTOR IIIC TFIIIC , POLYPEPTIDE 6-RELATED"/>
    <property type="match status" value="1"/>
</dbReference>
<dbReference type="Gene3D" id="2.60.40.4370">
    <property type="match status" value="1"/>
</dbReference>
<evidence type="ECO:0000256" key="1">
    <source>
        <dbReference type="SAM" id="MobiDB-lite"/>
    </source>
</evidence>
<accession>A0AAN8ZM61</accession>
<feature type="region of interest" description="Disordered" evidence="1">
    <location>
        <begin position="79"/>
        <end position="105"/>
    </location>
</feature>
<name>A0AAN8ZM61_9MAGN</name>
<comment type="caution">
    <text evidence="3">The sequence shown here is derived from an EMBL/GenBank/DDBJ whole genome shotgun (WGS) entry which is preliminary data.</text>
</comment>
<sequence>MEANPSQQEQEKDEEEFVLLDLEGACGKVDIPPNAPYVLSGLDTLNPVLVIGDKLKLIGEYEETIGTCFVFTEEETTRMVHEETGQSEEIPLTSKGVGDSNQASTKQIKPIARLQKTLKFRLVSEIDSIGTTADAQTAETPSSSKQ</sequence>
<evidence type="ECO:0000313" key="3">
    <source>
        <dbReference type="EMBL" id="KAK6946739.1"/>
    </source>
</evidence>
<gene>
    <name evidence="3" type="ORF">RJ641_000212</name>
</gene>
<dbReference type="InterPro" id="IPR042771">
    <property type="entry name" value="GTF3C6-like"/>
</dbReference>
<dbReference type="PANTHER" id="PTHR21860:SF2">
    <property type="entry name" value="GENERAL TRANSCRIPTION FACTOR 3C POLYPEPTIDE 6"/>
    <property type="match status" value="1"/>
</dbReference>
<feature type="domain" description="Transcription factor TFIIIC triple barrel" evidence="2">
    <location>
        <begin position="13"/>
        <end position="124"/>
    </location>
</feature>
<dbReference type="FunFam" id="2.60.40.4370:FF:000002">
    <property type="entry name" value="Transcription factor TFIIIC, tau55-related protein"/>
    <property type="match status" value="1"/>
</dbReference>
<dbReference type="Proteomes" id="UP001370490">
    <property type="component" value="Unassembled WGS sequence"/>
</dbReference>